<organism evidence="1 2">
    <name type="scientific">Eumeta variegata</name>
    <name type="common">Bagworm moth</name>
    <name type="synonym">Eumeta japonica</name>
    <dbReference type="NCBI Taxonomy" id="151549"/>
    <lineage>
        <taxon>Eukaryota</taxon>
        <taxon>Metazoa</taxon>
        <taxon>Ecdysozoa</taxon>
        <taxon>Arthropoda</taxon>
        <taxon>Hexapoda</taxon>
        <taxon>Insecta</taxon>
        <taxon>Pterygota</taxon>
        <taxon>Neoptera</taxon>
        <taxon>Endopterygota</taxon>
        <taxon>Lepidoptera</taxon>
        <taxon>Glossata</taxon>
        <taxon>Ditrysia</taxon>
        <taxon>Tineoidea</taxon>
        <taxon>Psychidae</taxon>
        <taxon>Oiketicinae</taxon>
        <taxon>Eumeta</taxon>
    </lineage>
</organism>
<dbReference type="GO" id="GO:0003676">
    <property type="term" value="F:nucleic acid binding"/>
    <property type="evidence" value="ECO:0007669"/>
    <property type="project" value="InterPro"/>
</dbReference>
<keyword evidence="2" id="KW-1185">Reference proteome</keyword>
<dbReference type="Proteomes" id="UP000299102">
    <property type="component" value="Unassembled WGS sequence"/>
</dbReference>
<protein>
    <submittedName>
        <fullName evidence="1">Uncharacterized protein</fullName>
    </submittedName>
</protein>
<dbReference type="AlphaFoldDB" id="A0A4C1W4E6"/>
<name>A0A4C1W4E6_EUMVA</name>
<dbReference type="InterPro" id="IPR036397">
    <property type="entry name" value="RNaseH_sf"/>
</dbReference>
<evidence type="ECO:0000313" key="2">
    <source>
        <dbReference type="Proteomes" id="UP000299102"/>
    </source>
</evidence>
<evidence type="ECO:0000313" key="1">
    <source>
        <dbReference type="EMBL" id="GBP46208.1"/>
    </source>
</evidence>
<gene>
    <name evidence="1" type="ORF">EVAR_82207_1</name>
</gene>
<accession>A0A4C1W4E6</accession>
<comment type="caution">
    <text evidence="1">The sequence shown here is derived from an EMBL/GenBank/DDBJ whole genome shotgun (WGS) entry which is preliminary data.</text>
</comment>
<sequence>MARPPYSADFAPFNIYLLPKIREKLHETRFTDAEKAVAVYEKAVGAIPKSQWGLLILDQREGYYPLVGAGVFRRGGSGS</sequence>
<dbReference type="EMBL" id="BGZK01000479">
    <property type="protein sequence ID" value="GBP46208.1"/>
    <property type="molecule type" value="Genomic_DNA"/>
</dbReference>
<dbReference type="Gene3D" id="3.30.420.10">
    <property type="entry name" value="Ribonuclease H-like superfamily/Ribonuclease H"/>
    <property type="match status" value="1"/>
</dbReference>
<reference evidence="1 2" key="1">
    <citation type="journal article" date="2019" name="Commun. Biol.">
        <title>The bagworm genome reveals a unique fibroin gene that provides high tensile strength.</title>
        <authorList>
            <person name="Kono N."/>
            <person name="Nakamura H."/>
            <person name="Ohtoshi R."/>
            <person name="Tomita M."/>
            <person name="Numata K."/>
            <person name="Arakawa K."/>
        </authorList>
    </citation>
    <scope>NUCLEOTIDE SEQUENCE [LARGE SCALE GENOMIC DNA]</scope>
</reference>
<proteinExistence type="predicted"/>